<dbReference type="PROSITE" id="PS50297">
    <property type="entry name" value="ANK_REP_REGION"/>
    <property type="match status" value="3"/>
</dbReference>
<dbReference type="Proteomes" id="UP000642829">
    <property type="component" value="Unassembled WGS sequence"/>
</dbReference>
<organism evidence="4 5">
    <name type="scientific">Cerasicoccus arenae</name>
    <dbReference type="NCBI Taxonomy" id="424488"/>
    <lineage>
        <taxon>Bacteria</taxon>
        <taxon>Pseudomonadati</taxon>
        <taxon>Verrucomicrobiota</taxon>
        <taxon>Opitutia</taxon>
        <taxon>Puniceicoccales</taxon>
        <taxon>Cerasicoccaceae</taxon>
        <taxon>Cerasicoccus</taxon>
    </lineage>
</organism>
<evidence type="ECO:0000256" key="2">
    <source>
        <dbReference type="ARBA" id="ARBA00023043"/>
    </source>
</evidence>
<dbReference type="AlphaFoldDB" id="A0A8J3DEC4"/>
<dbReference type="InterPro" id="IPR050776">
    <property type="entry name" value="Ank_Repeat/CDKN_Inhibitor"/>
</dbReference>
<accession>A0A8J3DEC4</accession>
<dbReference type="Gene3D" id="1.25.40.20">
    <property type="entry name" value="Ankyrin repeat-containing domain"/>
    <property type="match status" value="1"/>
</dbReference>
<feature type="repeat" description="ANK" evidence="3">
    <location>
        <begin position="115"/>
        <end position="147"/>
    </location>
</feature>
<protein>
    <recommendedName>
        <fullName evidence="6">Ankyrin repeat domain-containing protein</fullName>
    </recommendedName>
</protein>
<proteinExistence type="predicted"/>
<dbReference type="Pfam" id="PF00023">
    <property type="entry name" value="Ank"/>
    <property type="match status" value="1"/>
</dbReference>
<keyword evidence="2 3" id="KW-0040">ANK repeat</keyword>
<evidence type="ECO:0000256" key="1">
    <source>
        <dbReference type="ARBA" id="ARBA00022737"/>
    </source>
</evidence>
<dbReference type="PROSITE" id="PS50088">
    <property type="entry name" value="ANK_REPEAT"/>
    <property type="match status" value="3"/>
</dbReference>
<feature type="repeat" description="ANK" evidence="3">
    <location>
        <begin position="82"/>
        <end position="114"/>
    </location>
</feature>
<dbReference type="InterPro" id="IPR036770">
    <property type="entry name" value="Ankyrin_rpt-contain_sf"/>
</dbReference>
<dbReference type="SUPFAM" id="SSF48403">
    <property type="entry name" value="Ankyrin repeat"/>
    <property type="match status" value="1"/>
</dbReference>
<dbReference type="RefSeq" id="WP_229792031.1">
    <property type="nucleotide sequence ID" value="NZ_BMXG01000001.1"/>
</dbReference>
<keyword evidence="5" id="KW-1185">Reference proteome</keyword>
<evidence type="ECO:0008006" key="6">
    <source>
        <dbReference type="Google" id="ProtNLM"/>
    </source>
</evidence>
<reference evidence="4" key="2">
    <citation type="submission" date="2020-09" db="EMBL/GenBank/DDBJ databases">
        <authorList>
            <person name="Sun Q."/>
            <person name="Kim S."/>
        </authorList>
    </citation>
    <scope>NUCLEOTIDE SEQUENCE</scope>
    <source>
        <strain evidence="4">KCTC 12870</strain>
    </source>
</reference>
<evidence type="ECO:0000313" key="5">
    <source>
        <dbReference type="Proteomes" id="UP000642829"/>
    </source>
</evidence>
<reference evidence="4" key="1">
    <citation type="journal article" date="2014" name="Int. J. Syst. Evol. Microbiol.">
        <title>Complete genome sequence of Corynebacterium casei LMG S-19264T (=DSM 44701T), isolated from a smear-ripened cheese.</title>
        <authorList>
            <consortium name="US DOE Joint Genome Institute (JGI-PGF)"/>
            <person name="Walter F."/>
            <person name="Albersmeier A."/>
            <person name="Kalinowski J."/>
            <person name="Ruckert C."/>
        </authorList>
    </citation>
    <scope>NUCLEOTIDE SEQUENCE</scope>
    <source>
        <strain evidence="4">KCTC 12870</strain>
    </source>
</reference>
<name>A0A8J3DEC4_9BACT</name>
<evidence type="ECO:0000313" key="4">
    <source>
        <dbReference type="EMBL" id="GHB90687.1"/>
    </source>
</evidence>
<comment type="caution">
    <text evidence="4">The sequence shown here is derived from an EMBL/GenBank/DDBJ whole genome shotgun (WGS) entry which is preliminary data.</text>
</comment>
<dbReference type="EMBL" id="BMXG01000001">
    <property type="protein sequence ID" value="GHB90687.1"/>
    <property type="molecule type" value="Genomic_DNA"/>
</dbReference>
<evidence type="ECO:0000256" key="3">
    <source>
        <dbReference type="PROSITE-ProRule" id="PRU00023"/>
    </source>
</evidence>
<keyword evidence="1" id="KW-0677">Repeat</keyword>
<dbReference type="PANTHER" id="PTHR24201">
    <property type="entry name" value="ANK_REP_REGION DOMAIN-CONTAINING PROTEIN"/>
    <property type="match status" value="1"/>
</dbReference>
<dbReference type="Pfam" id="PF12796">
    <property type="entry name" value="Ank_2"/>
    <property type="match status" value="1"/>
</dbReference>
<dbReference type="InterPro" id="IPR002110">
    <property type="entry name" value="Ankyrin_rpt"/>
</dbReference>
<sequence length="164" mass="17882">MNDNKLTESEEERYAELQRIALDLARCGDTQQLASMVYAGIPVNLSDQKGQSLLMLASYNGNLKTTRMLLDEGADVDRRNERGQTPLGGVCFKGYLDIVQLLVERGADIHANNGGGMTPIRLAAMFGRQDVVNYLKSKGAKLSPLDKIIGLPAYMGSLFKGKTA</sequence>
<gene>
    <name evidence="4" type="ORF">GCM10007047_01860</name>
</gene>
<feature type="repeat" description="ANK" evidence="3">
    <location>
        <begin position="49"/>
        <end position="81"/>
    </location>
</feature>
<dbReference type="SMART" id="SM00248">
    <property type="entry name" value="ANK"/>
    <property type="match status" value="3"/>
</dbReference>